<evidence type="ECO:0000256" key="6">
    <source>
        <dbReference type="ARBA" id="ARBA00023004"/>
    </source>
</evidence>
<dbReference type="FunFam" id="3.40.50.300:FF:000134">
    <property type="entry name" value="Iron-enterobactin ABC transporter ATP-binding protein"/>
    <property type="match status" value="1"/>
</dbReference>
<evidence type="ECO:0000256" key="4">
    <source>
        <dbReference type="ARBA" id="ARBA00022741"/>
    </source>
</evidence>
<gene>
    <name evidence="10" type="ORF">LCGC14_0091820</name>
</gene>
<keyword evidence="8" id="KW-0472">Membrane</keyword>
<dbReference type="InterPro" id="IPR017871">
    <property type="entry name" value="ABC_transporter-like_CS"/>
</dbReference>
<evidence type="ECO:0000259" key="9">
    <source>
        <dbReference type="PROSITE" id="PS50893"/>
    </source>
</evidence>
<keyword evidence="6" id="KW-0408">Iron</keyword>
<proteinExistence type="predicted"/>
<keyword evidence="4" id="KW-0547">Nucleotide-binding</keyword>
<dbReference type="EMBL" id="LAZR01000025">
    <property type="protein sequence ID" value="KKO03755.1"/>
    <property type="molecule type" value="Genomic_DNA"/>
</dbReference>
<comment type="subcellular location">
    <subcellularLocation>
        <location evidence="1">Cell membrane</location>
        <topology evidence="1">Peripheral membrane protein</topology>
    </subcellularLocation>
</comment>
<dbReference type="InterPro" id="IPR051535">
    <property type="entry name" value="Siderophore_ABC-ATPase"/>
</dbReference>
<dbReference type="Gene3D" id="3.40.50.300">
    <property type="entry name" value="P-loop containing nucleotide triphosphate hydrolases"/>
    <property type="match status" value="1"/>
</dbReference>
<name>A0A0F9VI66_9ZZZZ</name>
<dbReference type="PANTHER" id="PTHR42771">
    <property type="entry name" value="IRON(3+)-HYDROXAMATE IMPORT ATP-BINDING PROTEIN FHUC"/>
    <property type="match status" value="1"/>
</dbReference>
<dbReference type="PANTHER" id="PTHR42771:SF2">
    <property type="entry name" value="IRON(3+)-HYDROXAMATE IMPORT ATP-BINDING PROTEIN FHUC"/>
    <property type="match status" value="1"/>
</dbReference>
<evidence type="ECO:0000256" key="8">
    <source>
        <dbReference type="ARBA" id="ARBA00023136"/>
    </source>
</evidence>
<dbReference type="SMART" id="SM00382">
    <property type="entry name" value="AAA"/>
    <property type="match status" value="1"/>
</dbReference>
<accession>A0A0F9VI66</accession>
<dbReference type="Pfam" id="PF00005">
    <property type="entry name" value="ABC_tran"/>
    <property type="match status" value="1"/>
</dbReference>
<evidence type="ECO:0000313" key="10">
    <source>
        <dbReference type="EMBL" id="KKO03755.1"/>
    </source>
</evidence>
<sequence length="256" mass="28323">MFQLESVTFAVPERTLLQPLNLTLPPGEMIGLIGHNGSGKSTLIKLLARQQTATAGSILLDERPLHAWGEREFARQVAYLPQQLPAAESLTVRELVAFGRYPWHGLLGRFSVDDEQEVARAMELTDVTRFADNLVDTLSGGERQRVWLAMLLAQHTRYLLLDEPTSALDIAHQVEVLALVHRLSRELDLGVIVVLHDINMAARYCDHLVALHSGQLLMQGSPSELMNDACLEAIYGLPMTVIPHPDQQSSIAVARA</sequence>
<dbReference type="SUPFAM" id="SSF52540">
    <property type="entry name" value="P-loop containing nucleoside triphosphate hydrolases"/>
    <property type="match status" value="1"/>
</dbReference>
<dbReference type="GO" id="GO:0005524">
    <property type="term" value="F:ATP binding"/>
    <property type="evidence" value="ECO:0007669"/>
    <property type="project" value="UniProtKB-KW"/>
</dbReference>
<keyword evidence="2" id="KW-0813">Transport</keyword>
<keyword evidence="7" id="KW-0406">Ion transport</keyword>
<keyword evidence="5" id="KW-0067">ATP-binding</keyword>
<dbReference type="InterPro" id="IPR003593">
    <property type="entry name" value="AAA+_ATPase"/>
</dbReference>
<feature type="domain" description="ABC transporter" evidence="9">
    <location>
        <begin position="2"/>
        <end position="238"/>
    </location>
</feature>
<dbReference type="PROSITE" id="PS00211">
    <property type="entry name" value="ABC_TRANSPORTER_1"/>
    <property type="match status" value="1"/>
</dbReference>
<evidence type="ECO:0000256" key="2">
    <source>
        <dbReference type="ARBA" id="ARBA00022448"/>
    </source>
</evidence>
<dbReference type="GO" id="GO:0005886">
    <property type="term" value="C:plasma membrane"/>
    <property type="evidence" value="ECO:0007669"/>
    <property type="project" value="UniProtKB-SubCell"/>
</dbReference>
<dbReference type="CDD" id="cd03214">
    <property type="entry name" value="ABC_Iron-Siderophores_B12_Hemin"/>
    <property type="match status" value="1"/>
</dbReference>
<dbReference type="AlphaFoldDB" id="A0A0F9VI66"/>
<evidence type="ECO:0000256" key="5">
    <source>
        <dbReference type="ARBA" id="ARBA00022840"/>
    </source>
</evidence>
<dbReference type="GO" id="GO:0006811">
    <property type="term" value="P:monoatomic ion transport"/>
    <property type="evidence" value="ECO:0007669"/>
    <property type="project" value="UniProtKB-KW"/>
</dbReference>
<comment type="caution">
    <text evidence="10">The sequence shown here is derived from an EMBL/GenBank/DDBJ whole genome shotgun (WGS) entry which is preliminary data.</text>
</comment>
<dbReference type="InterPro" id="IPR003439">
    <property type="entry name" value="ABC_transporter-like_ATP-bd"/>
</dbReference>
<keyword evidence="3" id="KW-1003">Cell membrane</keyword>
<reference evidence="10" key="1">
    <citation type="journal article" date="2015" name="Nature">
        <title>Complex archaea that bridge the gap between prokaryotes and eukaryotes.</title>
        <authorList>
            <person name="Spang A."/>
            <person name="Saw J.H."/>
            <person name="Jorgensen S.L."/>
            <person name="Zaremba-Niedzwiedzka K."/>
            <person name="Martijn J."/>
            <person name="Lind A.E."/>
            <person name="van Eijk R."/>
            <person name="Schleper C."/>
            <person name="Guy L."/>
            <person name="Ettema T.J."/>
        </authorList>
    </citation>
    <scope>NUCLEOTIDE SEQUENCE</scope>
</reference>
<dbReference type="InterPro" id="IPR027417">
    <property type="entry name" value="P-loop_NTPase"/>
</dbReference>
<dbReference type="GO" id="GO:0016887">
    <property type="term" value="F:ATP hydrolysis activity"/>
    <property type="evidence" value="ECO:0007669"/>
    <property type="project" value="InterPro"/>
</dbReference>
<evidence type="ECO:0000256" key="7">
    <source>
        <dbReference type="ARBA" id="ARBA00023065"/>
    </source>
</evidence>
<evidence type="ECO:0000256" key="3">
    <source>
        <dbReference type="ARBA" id="ARBA00022475"/>
    </source>
</evidence>
<dbReference type="PROSITE" id="PS50893">
    <property type="entry name" value="ABC_TRANSPORTER_2"/>
    <property type="match status" value="1"/>
</dbReference>
<organism evidence="10">
    <name type="scientific">marine sediment metagenome</name>
    <dbReference type="NCBI Taxonomy" id="412755"/>
    <lineage>
        <taxon>unclassified sequences</taxon>
        <taxon>metagenomes</taxon>
        <taxon>ecological metagenomes</taxon>
    </lineage>
</organism>
<protein>
    <recommendedName>
        <fullName evidence="9">ABC transporter domain-containing protein</fullName>
    </recommendedName>
</protein>
<evidence type="ECO:0000256" key="1">
    <source>
        <dbReference type="ARBA" id="ARBA00004202"/>
    </source>
</evidence>